<dbReference type="GO" id="GO:0008289">
    <property type="term" value="F:lipid binding"/>
    <property type="evidence" value="ECO:0007669"/>
    <property type="project" value="InterPro"/>
</dbReference>
<dbReference type="Gene3D" id="3.30.530.20">
    <property type="match status" value="1"/>
</dbReference>
<evidence type="ECO:0000259" key="1">
    <source>
        <dbReference type="PROSITE" id="PS50848"/>
    </source>
</evidence>
<dbReference type="GO" id="GO:0005765">
    <property type="term" value="C:lysosomal membrane"/>
    <property type="evidence" value="ECO:0007669"/>
    <property type="project" value="TreeGrafter"/>
</dbReference>
<feature type="non-terminal residue" evidence="2">
    <location>
        <position position="346"/>
    </location>
</feature>
<dbReference type="EMBL" id="CASHTH010001259">
    <property type="protein sequence ID" value="CAI8013418.1"/>
    <property type="molecule type" value="Genomic_DNA"/>
</dbReference>
<evidence type="ECO:0000313" key="3">
    <source>
        <dbReference type="Proteomes" id="UP001174909"/>
    </source>
</evidence>
<keyword evidence="3" id="KW-1185">Reference proteome</keyword>
<dbReference type="SMART" id="SM00234">
    <property type="entry name" value="START"/>
    <property type="match status" value="1"/>
</dbReference>
<dbReference type="InterPro" id="IPR000799">
    <property type="entry name" value="StAR-like"/>
</dbReference>
<dbReference type="GO" id="GO:0005789">
    <property type="term" value="C:endoplasmic reticulum membrane"/>
    <property type="evidence" value="ECO:0007669"/>
    <property type="project" value="TreeGrafter"/>
</dbReference>
<accession>A0AA35W9T3</accession>
<dbReference type="Proteomes" id="UP001174909">
    <property type="component" value="Unassembled WGS sequence"/>
</dbReference>
<dbReference type="GO" id="GO:0031902">
    <property type="term" value="C:late endosome membrane"/>
    <property type="evidence" value="ECO:0007669"/>
    <property type="project" value="TreeGrafter"/>
</dbReference>
<dbReference type="PRINTS" id="PR00978">
    <property type="entry name" value="STARPROTEIN"/>
</dbReference>
<dbReference type="InterPro" id="IPR051869">
    <property type="entry name" value="STARD3"/>
</dbReference>
<organism evidence="2 3">
    <name type="scientific">Geodia barretti</name>
    <name type="common">Barrett's horny sponge</name>
    <dbReference type="NCBI Taxonomy" id="519541"/>
    <lineage>
        <taxon>Eukaryota</taxon>
        <taxon>Metazoa</taxon>
        <taxon>Porifera</taxon>
        <taxon>Demospongiae</taxon>
        <taxon>Heteroscleromorpha</taxon>
        <taxon>Tetractinellida</taxon>
        <taxon>Astrophorina</taxon>
        <taxon>Geodiidae</taxon>
        <taxon>Geodia</taxon>
    </lineage>
</organism>
<dbReference type="PANTHER" id="PTHR46121:SF4">
    <property type="entry name" value="STEROIDOGENIC ACUTE REGULATORY PROTEIN-LIKE"/>
    <property type="match status" value="1"/>
</dbReference>
<proteinExistence type="predicted"/>
<protein>
    <submittedName>
        <fullName evidence="2">StAR-related lipid transfer protein 3</fullName>
    </submittedName>
</protein>
<dbReference type="PROSITE" id="PS50848">
    <property type="entry name" value="START"/>
    <property type="match status" value="1"/>
</dbReference>
<dbReference type="InterPro" id="IPR002913">
    <property type="entry name" value="START_lipid-bd_dom"/>
</dbReference>
<dbReference type="PANTHER" id="PTHR46121">
    <property type="entry name" value="STEROIDOGENIC ACUTE REGULATORY PROTEIN-LIKE"/>
    <property type="match status" value="1"/>
</dbReference>
<evidence type="ECO:0000313" key="2">
    <source>
        <dbReference type="EMBL" id="CAI8013418.1"/>
    </source>
</evidence>
<dbReference type="InterPro" id="IPR023393">
    <property type="entry name" value="START-like_dom_sf"/>
</dbReference>
<sequence>QPLPPLLPSPLLYLTNHPHISRLYAPSTVSLDFRTPMGSNRSNFFSGQQYKILLPLAQWDPTEVTFLVGSSIKFYLLICQCLGSGRPDKSVPIPPFPDSPIPNHMIHGDRSYRTGPDEELPPISEEATPSPIIRRTLSVEDRRYKEEGEQVLQQMLEFTSSNDSWKFERTADGVTFRSRTWQGKKIWKAEKEMELGAGQLWNILYPGNEMPLWNPQCTLNESVYKVDEETDVVYSVTSAVGPVSSRDFVSLRQILRRDDFFISASVATTFSQKPAQPGKVRGENGPCGYKVVHIDDNRCLYIWVLNTDLKGWLPQSIIDQTFCGVITGTFKKLRQFIEQRRSEGRL</sequence>
<dbReference type="AlphaFoldDB" id="A0AA35W9T3"/>
<reference evidence="2" key="1">
    <citation type="submission" date="2023-03" db="EMBL/GenBank/DDBJ databases">
        <authorList>
            <person name="Steffen K."/>
            <person name="Cardenas P."/>
        </authorList>
    </citation>
    <scope>NUCLEOTIDE SEQUENCE</scope>
</reference>
<gene>
    <name evidence="2" type="ORF">GBAR_LOCUS8508</name>
</gene>
<name>A0AA35W9T3_GEOBA</name>
<dbReference type="GO" id="GO:0099044">
    <property type="term" value="P:vesicle tethering to endoplasmic reticulum"/>
    <property type="evidence" value="ECO:0007669"/>
    <property type="project" value="TreeGrafter"/>
</dbReference>
<dbReference type="SUPFAM" id="SSF55961">
    <property type="entry name" value="Bet v1-like"/>
    <property type="match status" value="1"/>
</dbReference>
<dbReference type="GO" id="GO:0140284">
    <property type="term" value="C:endoplasmic reticulum-endosome membrane contact site"/>
    <property type="evidence" value="ECO:0007669"/>
    <property type="project" value="TreeGrafter"/>
</dbReference>
<dbReference type="Pfam" id="PF01852">
    <property type="entry name" value="START"/>
    <property type="match status" value="1"/>
</dbReference>
<feature type="domain" description="START" evidence="1">
    <location>
        <begin position="160"/>
        <end position="342"/>
    </location>
</feature>
<comment type="caution">
    <text evidence="2">The sequence shown here is derived from an EMBL/GenBank/DDBJ whole genome shotgun (WGS) entry which is preliminary data.</text>
</comment>